<evidence type="ECO:0000313" key="1">
    <source>
        <dbReference type="Proteomes" id="UP000887540"/>
    </source>
</evidence>
<accession>A0A914BVL1</accession>
<evidence type="ECO:0000313" key="2">
    <source>
        <dbReference type="WBParaSite" id="ACRNAN_Path_1102.g4245.t1"/>
    </source>
</evidence>
<dbReference type="AlphaFoldDB" id="A0A914BVL1"/>
<name>A0A914BVL1_9BILA</name>
<sequence length="335" mass="38003">MSDAENENVHSQNCSANSSLVIVESDSQNSSSTDSSLEIVGDIPTKTNTVKSKRSRIQYSKEEFLKFKQAVVSQTRHAILSTEYINDQGLFSPNEMIRVLWKRAGLEDTKKRNVNKPISVINRFRSHNFSIPQPLPYCRPLSPGQMAILESIQYRKLEGAKLPIKVSVDEFMRIFSSRNAFAYSHRQLEENYQHLLRPEYAQTAFQTNGSRFGFSDNVGNSRALPVFRPAAQRTFGFVPVASQNSDQANCRHFNSMILSQFSARHVPFGHAMSQGMARPLHRFNSSNRFSLSSYDSFGFPWKSVRNEGLPSPRFVLPSMSGPRFMDSSQLPNMQK</sequence>
<dbReference type="WBParaSite" id="ACRNAN_Path_1102.g4245.t1">
    <property type="protein sequence ID" value="ACRNAN_Path_1102.g4245.t1"/>
    <property type="gene ID" value="ACRNAN_Path_1102.g4245"/>
</dbReference>
<keyword evidence="1" id="KW-1185">Reference proteome</keyword>
<organism evidence="1 2">
    <name type="scientific">Acrobeloides nanus</name>
    <dbReference type="NCBI Taxonomy" id="290746"/>
    <lineage>
        <taxon>Eukaryota</taxon>
        <taxon>Metazoa</taxon>
        <taxon>Ecdysozoa</taxon>
        <taxon>Nematoda</taxon>
        <taxon>Chromadorea</taxon>
        <taxon>Rhabditida</taxon>
        <taxon>Tylenchina</taxon>
        <taxon>Cephalobomorpha</taxon>
        <taxon>Cephaloboidea</taxon>
        <taxon>Cephalobidae</taxon>
        <taxon>Acrobeloides</taxon>
    </lineage>
</organism>
<proteinExistence type="predicted"/>
<protein>
    <submittedName>
        <fullName evidence="2">Uncharacterized protein</fullName>
    </submittedName>
</protein>
<dbReference type="Proteomes" id="UP000887540">
    <property type="component" value="Unplaced"/>
</dbReference>
<reference evidence="2" key="1">
    <citation type="submission" date="2022-11" db="UniProtKB">
        <authorList>
            <consortium name="WormBaseParasite"/>
        </authorList>
    </citation>
    <scope>IDENTIFICATION</scope>
</reference>